<dbReference type="Proteomes" id="UP000554482">
    <property type="component" value="Unassembled WGS sequence"/>
</dbReference>
<protein>
    <recommendedName>
        <fullName evidence="4">CLAVATA3/ESR (CLE)-related protein</fullName>
    </recommendedName>
</protein>
<evidence type="ECO:0000313" key="2">
    <source>
        <dbReference type="EMBL" id="KAF5191691.1"/>
    </source>
</evidence>
<name>A0A7J6W3C4_THATH</name>
<reference evidence="2 3" key="1">
    <citation type="submission" date="2020-06" db="EMBL/GenBank/DDBJ databases">
        <title>Transcriptomic and genomic resources for Thalictrum thalictroides and T. hernandezii: Facilitating candidate gene discovery in an emerging model plant lineage.</title>
        <authorList>
            <person name="Arias T."/>
            <person name="Riano-Pachon D.M."/>
            <person name="Di Stilio V.S."/>
        </authorList>
    </citation>
    <scope>NUCLEOTIDE SEQUENCE [LARGE SCALE GENOMIC DNA]</scope>
    <source>
        <strain evidence="3">cv. WT478/WT964</strain>
        <tissue evidence="2">Leaves</tissue>
    </source>
</reference>
<accession>A0A7J6W3C4</accession>
<keyword evidence="3" id="KW-1185">Reference proteome</keyword>
<dbReference type="OrthoDB" id="1413556at2759"/>
<organism evidence="2 3">
    <name type="scientific">Thalictrum thalictroides</name>
    <name type="common">Rue-anemone</name>
    <name type="synonym">Anemone thalictroides</name>
    <dbReference type="NCBI Taxonomy" id="46969"/>
    <lineage>
        <taxon>Eukaryota</taxon>
        <taxon>Viridiplantae</taxon>
        <taxon>Streptophyta</taxon>
        <taxon>Embryophyta</taxon>
        <taxon>Tracheophyta</taxon>
        <taxon>Spermatophyta</taxon>
        <taxon>Magnoliopsida</taxon>
        <taxon>Ranunculales</taxon>
        <taxon>Ranunculaceae</taxon>
        <taxon>Thalictroideae</taxon>
        <taxon>Thalictrum</taxon>
    </lineage>
</organism>
<dbReference type="AlphaFoldDB" id="A0A7J6W3C4"/>
<evidence type="ECO:0000256" key="1">
    <source>
        <dbReference type="SAM" id="MobiDB-lite"/>
    </source>
</evidence>
<evidence type="ECO:0008006" key="4">
    <source>
        <dbReference type="Google" id="ProtNLM"/>
    </source>
</evidence>
<sequence length="84" mass="9213">MASMSCWVCAIIILALVATTNYYAISISRRIEPAAPAIMVYRRLAAGTKEVFKVGLGSKSTYEYESKRHSPAGPDPQHHVMDPS</sequence>
<evidence type="ECO:0000313" key="3">
    <source>
        <dbReference type="Proteomes" id="UP000554482"/>
    </source>
</evidence>
<proteinExistence type="predicted"/>
<dbReference type="EMBL" id="JABWDY010022471">
    <property type="protein sequence ID" value="KAF5191691.1"/>
    <property type="molecule type" value="Genomic_DNA"/>
</dbReference>
<comment type="caution">
    <text evidence="2">The sequence shown here is derived from an EMBL/GenBank/DDBJ whole genome shotgun (WGS) entry which is preliminary data.</text>
</comment>
<gene>
    <name evidence="2" type="ORF">FRX31_018722</name>
</gene>
<feature type="region of interest" description="Disordered" evidence="1">
    <location>
        <begin position="63"/>
        <end position="84"/>
    </location>
</feature>